<sequence>MMILFVTYIISLFLSLTQTTETYHVIHVQGSILNKVSRKPLQTGDRLKADDALVFASDKALAVVLSTKKGRYILNRPTNDGDVSAGREAIAIIRDIILNPVERSSLSTRNYTFRRRGIDLKDLFADNTFTLLGRQTKIVLDPAVYPMSAQNYFVCKYNYQEKEVNKKMPFIGDTLIFDVNRMYTVNGKPIRPEAPGETELYYYNIATNSSTFVGSFIPVYIADEILEKELQTLTDVLKSLQTPRPEIEQHLHEHVQSLYGITDKNILTHWVSEHIKNHN</sequence>
<evidence type="ECO:0000313" key="1">
    <source>
        <dbReference type="EMBL" id="QHT68368.1"/>
    </source>
</evidence>
<name>A0A6C0GK11_9BACT</name>
<dbReference type="EMBL" id="CP048222">
    <property type="protein sequence ID" value="QHT68368.1"/>
    <property type="molecule type" value="Genomic_DNA"/>
</dbReference>
<protein>
    <submittedName>
        <fullName evidence="1">Uncharacterized protein</fullName>
    </submittedName>
</protein>
<gene>
    <name evidence="1" type="ORF">GXP67_17835</name>
</gene>
<dbReference type="Proteomes" id="UP000480178">
    <property type="component" value="Chromosome"/>
</dbReference>
<evidence type="ECO:0000313" key="2">
    <source>
        <dbReference type="Proteomes" id="UP000480178"/>
    </source>
</evidence>
<dbReference type="AlphaFoldDB" id="A0A6C0GK11"/>
<dbReference type="RefSeq" id="WP_162444382.1">
    <property type="nucleotide sequence ID" value="NZ_CP048222.1"/>
</dbReference>
<keyword evidence="2" id="KW-1185">Reference proteome</keyword>
<accession>A0A6C0GK11</accession>
<proteinExistence type="predicted"/>
<reference evidence="1 2" key="1">
    <citation type="submission" date="2020-01" db="EMBL/GenBank/DDBJ databases">
        <authorList>
            <person name="Kim M.K."/>
        </authorList>
    </citation>
    <scope>NUCLEOTIDE SEQUENCE [LARGE SCALE GENOMIC DNA]</scope>
    <source>
        <strain evidence="1 2">172606-1</strain>
    </source>
</reference>
<dbReference type="KEGG" id="rhoz:GXP67_17835"/>
<organism evidence="1 2">
    <name type="scientific">Rhodocytophaga rosea</name>
    <dbReference type="NCBI Taxonomy" id="2704465"/>
    <lineage>
        <taxon>Bacteria</taxon>
        <taxon>Pseudomonadati</taxon>
        <taxon>Bacteroidota</taxon>
        <taxon>Cytophagia</taxon>
        <taxon>Cytophagales</taxon>
        <taxon>Rhodocytophagaceae</taxon>
        <taxon>Rhodocytophaga</taxon>
    </lineage>
</organism>